<name>A0A9X2B009_9CORY</name>
<keyword evidence="2" id="KW-0489">Methyltransferase</keyword>
<dbReference type="InterPro" id="IPR040758">
    <property type="entry name" value="PrmC_N"/>
</dbReference>
<dbReference type="CDD" id="cd02440">
    <property type="entry name" value="AdoMet_MTases"/>
    <property type="match status" value="1"/>
</dbReference>
<evidence type="ECO:0000313" key="2">
    <source>
        <dbReference type="EMBL" id="MCJ7859333.1"/>
    </source>
</evidence>
<keyword evidence="2" id="KW-0808">Transferase</keyword>
<protein>
    <submittedName>
        <fullName evidence="2">Peptide chain release factor N(5)-glutamine methyltransferase</fullName>
    </submittedName>
</protein>
<evidence type="ECO:0000259" key="1">
    <source>
        <dbReference type="Pfam" id="PF17827"/>
    </source>
</evidence>
<dbReference type="AlphaFoldDB" id="A0A9X2B009"/>
<dbReference type="Proteomes" id="UP001139207">
    <property type="component" value="Unassembled WGS sequence"/>
</dbReference>
<dbReference type="PANTHER" id="PTHR18895:SF74">
    <property type="entry name" value="MTRF1L RELEASE FACTOR GLUTAMINE METHYLTRANSFERASE"/>
    <property type="match status" value="1"/>
</dbReference>
<dbReference type="Gene3D" id="1.10.8.10">
    <property type="entry name" value="DNA helicase RuvA subunit, C-terminal domain"/>
    <property type="match status" value="1"/>
</dbReference>
<dbReference type="InterPro" id="IPR002052">
    <property type="entry name" value="DNA_methylase_N6_adenine_CS"/>
</dbReference>
<evidence type="ECO:0000313" key="3">
    <source>
        <dbReference type="Proteomes" id="UP001139207"/>
    </source>
</evidence>
<dbReference type="RefSeq" id="WP_244805058.1">
    <property type="nucleotide sequence ID" value="NZ_JALIEA010000017.1"/>
</dbReference>
<gene>
    <name evidence="2" type="ORF">MUN33_11525</name>
</gene>
<dbReference type="Gene3D" id="3.40.50.150">
    <property type="entry name" value="Vaccinia Virus protein VP39"/>
    <property type="match status" value="1"/>
</dbReference>
<dbReference type="SUPFAM" id="SSF53335">
    <property type="entry name" value="S-adenosyl-L-methionine-dependent methyltransferases"/>
    <property type="match status" value="1"/>
</dbReference>
<dbReference type="PROSITE" id="PS00092">
    <property type="entry name" value="N6_MTASE"/>
    <property type="match status" value="1"/>
</dbReference>
<accession>A0A9X2B009</accession>
<dbReference type="PANTHER" id="PTHR18895">
    <property type="entry name" value="HEMK METHYLTRANSFERASE"/>
    <property type="match status" value="1"/>
</dbReference>
<comment type="caution">
    <text evidence="2">The sequence shown here is derived from an EMBL/GenBank/DDBJ whole genome shotgun (WGS) entry which is preliminary data.</text>
</comment>
<dbReference type="GO" id="GO:0003676">
    <property type="term" value="F:nucleic acid binding"/>
    <property type="evidence" value="ECO:0007669"/>
    <property type="project" value="InterPro"/>
</dbReference>
<dbReference type="GO" id="GO:0032259">
    <property type="term" value="P:methylation"/>
    <property type="evidence" value="ECO:0007669"/>
    <property type="project" value="UniProtKB-KW"/>
</dbReference>
<proteinExistence type="predicted"/>
<organism evidence="2 3">
    <name type="scientific">Corynebacterium kalidii</name>
    <dbReference type="NCBI Taxonomy" id="2931982"/>
    <lineage>
        <taxon>Bacteria</taxon>
        <taxon>Bacillati</taxon>
        <taxon>Actinomycetota</taxon>
        <taxon>Actinomycetes</taxon>
        <taxon>Mycobacteriales</taxon>
        <taxon>Corynebacteriaceae</taxon>
        <taxon>Corynebacterium</taxon>
    </lineage>
</organism>
<keyword evidence="3" id="KW-1185">Reference proteome</keyword>
<feature type="domain" description="Release factor glutamine methyltransferase N-terminal" evidence="1">
    <location>
        <begin position="23"/>
        <end position="94"/>
    </location>
</feature>
<sequence>MTASGTSTAGGRDSCVGPTVSAALREAVPALVRAGVESAGHDARVLMAAALEQESGTTVTPLDIVMRGGDPVPTGFAGLLERRVSREPLQWILGRAPVMGIDIEVGPGVFIPRPETDLLIDWVAGEAERRVARREHGLFSRLLEPTLTVVDLCSGPGTIALGVAHELTVRRIPDTVSVRVIGLEITADGVDRARGNARRWVAEGHVDPRIRVEFHQADVSRREDVIALGLVNSADIVASNPPYVPESTEVSPEVAKDPHDAVFSGDDGLTLMRPLAGVIDLVTATSAGVAVEHDDSTGPAVRRLLADAGITDLVQHRDLTGRDRFVTGQVHRDPGHRPARD</sequence>
<reference evidence="2" key="1">
    <citation type="submission" date="2022-04" db="EMBL/GenBank/DDBJ databases">
        <title>Corynebacterium kalidii LD5P10.</title>
        <authorList>
            <person name="Sun J.Q."/>
        </authorList>
    </citation>
    <scope>NUCLEOTIDE SEQUENCE</scope>
    <source>
        <strain evidence="2">LD5P10</strain>
    </source>
</reference>
<dbReference type="GO" id="GO:0008168">
    <property type="term" value="F:methyltransferase activity"/>
    <property type="evidence" value="ECO:0007669"/>
    <property type="project" value="UniProtKB-KW"/>
</dbReference>
<dbReference type="InterPro" id="IPR029063">
    <property type="entry name" value="SAM-dependent_MTases_sf"/>
</dbReference>
<dbReference type="InterPro" id="IPR050320">
    <property type="entry name" value="N5-glutamine_MTase"/>
</dbReference>
<dbReference type="Pfam" id="PF17827">
    <property type="entry name" value="PrmC_N"/>
    <property type="match status" value="1"/>
</dbReference>
<dbReference type="EMBL" id="JALIEA010000017">
    <property type="protein sequence ID" value="MCJ7859333.1"/>
    <property type="molecule type" value="Genomic_DNA"/>
</dbReference>